<organism evidence="8 9">
    <name type="scientific">Neptuniibacter caesariensis</name>
    <dbReference type="NCBI Taxonomy" id="207954"/>
    <lineage>
        <taxon>Bacteria</taxon>
        <taxon>Pseudomonadati</taxon>
        <taxon>Pseudomonadota</taxon>
        <taxon>Gammaproteobacteria</taxon>
        <taxon>Oceanospirillales</taxon>
        <taxon>Oceanospirillaceae</taxon>
        <taxon>Neptuniibacter</taxon>
    </lineage>
</organism>
<evidence type="ECO:0000256" key="2">
    <source>
        <dbReference type="ARBA" id="ARBA00023224"/>
    </source>
</evidence>
<dbReference type="InterPro" id="IPR004089">
    <property type="entry name" value="MCPsignal_dom"/>
</dbReference>
<dbReference type="GO" id="GO:0006935">
    <property type="term" value="P:chemotaxis"/>
    <property type="evidence" value="ECO:0007669"/>
    <property type="project" value="UniProtKB-ARBA"/>
</dbReference>
<dbReference type="AlphaFoldDB" id="A0A7U8C834"/>
<dbReference type="GO" id="GO:0016020">
    <property type="term" value="C:membrane"/>
    <property type="evidence" value="ECO:0007669"/>
    <property type="project" value="UniProtKB-SubCell"/>
</dbReference>
<dbReference type="Pfam" id="PF00672">
    <property type="entry name" value="HAMP"/>
    <property type="match status" value="1"/>
</dbReference>
<gene>
    <name evidence="8" type="ORF">MED92_13031</name>
</gene>
<evidence type="ECO:0000256" key="5">
    <source>
        <dbReference type="SAM" id="Phobius"/>
    </source>
</evidence>
<dbReference type="Gene3D" id="1.10.287.950">
    <property type="entry name" value="Methyl-accepting chemotaxis protein"/>
    <property type="match status" value="1"/>
</dbReference>
<dbReference type="InterPro" id="IPR003660">
    <property type="entry name" value="HAMP_dom"/>
</dbReference>
<keyword evidence="5" id="KW-0812">Transmembrane</keyword>
<protein>
    <submittedName>
        <fullName evidence="8">Putative methyl-accepting chemotaxis protein</fullName>
    </submittedName>
</protein>
<dbReference type="GO" id="GO:0007165">
    <property type="term" value="P:signal transduction"/>
    <property type="evidence" value="ECO:0007669"/>
    <property type="project" value="UniProtKB-KW"/>
</dbReference>
<dbReference type="PROSITE" id="PS50111">
    <property type="entry name" value="CHEMOTAXIS_TRANSDUC_2"/>
    <property type="match status" value="1"/>
</dbReference>
<keyword evidence="9" id="KW-1185">Reference proteome</keyword>
<dbReference type="OrthoDB" id="2489132at2"/>
<feature type="transmembrane region" description="Helical" evidence="5">
    <location>
        <begin position="12"/>
        <end position="34"/>
    </location>
</feature>
<comment type="subcellular location">
    <subcellularLocation>
        <location evidence="1">Membrane</location>
    </subcellularLocation>
</comment>
<evidence type="ECO:0000313" key="8">
    <source>
        <dbReference type="EMBL" id="EAR61579.1"/>
    </source>
</evidence>
<dbReference type="Pfam" id="PF00015">
    <property type="entry name" value="MCPsignal"/>
    <property type="match status" value="1"/>
</dbReference>
<feature type="domain" description="Methyl-accepting transducer" evidence="6">
    <location>
        <begin position="305"/>
        <end position="541"/>
    </location>
</feature>
<evidence type="ECO:0000313" key="9">
    <source>
        <dbReference type="Proteomes" id="UP000002171"/>
    </source>
</evidence>
<feature type="domain" description="HAMP" evidence="7">
    <location>
        <begin position="247"/>
        <end position="300"/>
    </location>
</feature>
<dbReference type="PANTHER" id="PTHR32089">
    <property type="entry name" value="METHYL-ACCEPTING CHEMOTAXIS PROTEIN MCPB"/>
    <property type="match status" value="1"/>
</dbReference>
<sequence length="577" mass="64159">MTRWLRHLKVTTRIMALAVVLVGVKVAVLSFLLMELDQIGQRSLLQQEKVAEQNDWINREAELIAVQSQTQELLQQAQRLQKTYSDMLFWYFDGSITQYYESLNKAGSSADQLEQRLASMAMDADAGPMVKPMLQNLSDYRGIMDGAIKYYQQGRANMAAAEISDAHLIVQNMNDQLLGLTALFQERLRTANLEVENALDKTLDASMVVKESSEQSSLRIEEITWSTLILLVVSVPLSVFIAFLIISSITGPLKRLRQQLLIIENESDLTQPLNLDGRDEIREMSEATQNLLAKLRTTLTDVGVMASQLKSTADNSYQVSLETHQQSTEQQMQSEGIASAAAQLGASAEDISRTTREGLAFVENVQMAAEKGQVDVQATAKSIDKLADQFVRVETTVRDLVGQSDSIGRVLDVIRDIAEQTNLLALNAAIEAARAGEQGRGFAVVADEVRTLAQRTSQSTDEIQHMVESLQKQSRQAITSLDENRSQVDKGVRLSQQAEASLSRIQQEMQTLIDMNQSIAIITDEQQQAVLSVDESVQMVRELASHVENRASDSKVVNEELNTMAEVLQTKLLAFRH</sequence>
<evidence type="ECO:0000259" key="7">
    <source>
        <dbReference type="PROSITE" id="PS50885"/>
    </source>
</evidence>
<dbReference type="EMBL" id="AAOW01000007">
    <property type="protein sequence ID" value="EAR61579.1"/>
    <property type="molecule type" value="Genomic_DNA"/>
</dbReference>
<dbReference type="Proteomes" id="UP000002171">
    <property type="component" value="Unassembled WGS sequence"/>
</dbReference>
<keyword evidence="5" id="KW-0472">Membrane</keyword>
<dbReference type="CDD" id="cd06225">
    <property type="entry name" value="HAMP"/>
    <property type="match status" value="1"/>
</dbReference>
<dbReference type="PANTHER" id="PTHR32089:SF112">
    <property type="entry name" value="LYSOZYME-LIKE PROTEIN-RELATED"/>
    <property type="match status" value="1"/>
</dbReference>
<proteinExistence type="inferred from homology"/>
<evidence type="ECO:0000256" key="3">
    <source>
        <dbReference type="ARBA" id="ARBA00029447"/>
    </source>
</evidence>
<reference evidence="8 9" key="1">
    <citation type="submission" date="2006-02" db="EMBL/GenBank/DDBJ databases">
        <authorList>
            <person name="Pinhassi J."/>
            <person name="Pedros-Alio C."/>
            <person name="Ferriera S."/>
            <person name="Johnson J."/>
            <person name="Kravitz S."/>
            <person name="Halpern A."/>
            <person name="Remington K."/>
            <person name="Beeson K."/>
            <person name="Tran B."/>
            <person name="Rogers Y.-H."/>
            <person name="Friedman R."/>
            <person name="Venter J.C."/>
        </authorList>
    </citation>
    <scope>NUCLEOTIDE SEQUENCE [LARGE SCALE GENOMIC DNA]</scope>
    <source>
        <strain evidence="8 9">MED92</strain>
    </source>
</reference>
<dbReference type="SUPFAM" id="SSF58104">
    <property type="entry name" value="Methyl-accepting chemotaxis protein (MCP) signaling domain"/>
    <property type="match status" value="1"/>
</dbReference>
<evidence type="ECO:0000256" key="1">
    <source>
        <dbReference type="ARBA" id="ARBA00004370"/>
    </source>
</evidence>
<comment type="similarity">
    <text evidence="3">Belongs to the methyl-accepting chemotaxis (MCP) protein family.</text>
</comment>
<dbReference type="SMART" id="SM00304">
    <property type="entry name" value="HAMP"/>
    <property type="match status" value="1"/>
</dbReference>
<evidence type="ECO:0000259" key="6">
    <source>
        <dbReference type="PROSITE" id="PS50111"/>
    </source>
</evidence>
<dbReference type="FunFam" id="1.10.287.950:FF:000001">
    <property type="entry name" value="Methyl-accepting chemotaxis sensory transducer"/>
    <property type="match status" value="1"/>
</dbReference>
<dbReference type="PROSITE" id="PS50885">
    <property type="entry name" value="HAMP"/>
    <property type="match status" value="1"/>
</dbReference>
<dbReference type="CDD" id="cd11386">
    <property type="entry name" value="MCP_signal"/>
    <property type="match status" value="1"/>
</dbReference>
<accession>A0A7U8C834</accession>
<dbReference type="SMART" id="SM00283">
    <property type="entry name" value="MA"/>
    <property type="match status" value="1"/>
</dbReference>
<keyword evidence="2 4" id="KW-0807">Transducer</keyword>
<feature type="transmembrane region" description="Helical" evidence="5">
    <location>
        <begin position="223"/>
        <end position="246"/>
    </location>
</feature>
<name>A0A7U8C834_NEPCE</name>
<evidence type="ECO:0000256" key="4">
    <source>
        <dbReference type="PROSITE-ProRule" id="PRU00284"/>
    </source>
</evidence>
<dbReference type="RefSeq" id="WP_007020274.1">
    <property type="nucleotide sequence ID" value="NZ_CH724125.1"/>
</dbReference>
<keyword evidence="5" id="KW-1133">Transmembrane helix</keyword>
<comment type="caution">
    <text evidence="8">The sequence shown here is derived from an EMBL/GenBank/DDBJ whole genome shotgun (WGS) entry which is preliminary data.</text>
</comment>